<name>A0ABR1SK18_9PEZI</name>
<accession>A0ABR1SK18</accession>
<organism evidence="2 3">
    <name type="scientific">Apiospora rasikravindrae</name>
    <dbReference type="NCBI Taxonomy" id="990691"/>
    <lineage>
        <taxon>Eukaryota</taxon>
        <taxon>Fungi</taxon>
        <taxon>Dikarya</taxon>
        <taxon>Ascomycota</taxon>
        <taxon>Pezizomycotina</taxon>
        <taxon>Sordariomycetes</taxon>
        <taxon>Xylariomycetidae</taxon>
        <taxon>Amphisphaeriales</taxon>
        <taxon>Apiosporaceae</taxon>
        <taxon>Apiospora</taxon>
    </lineage>
</organism>
<feature type="domain" description="DUF6546" evidence="1">
    <location>
        <begin position="35"/>
        <end position="116"/>
    </location>
</feature>
<proteinExistence type="predicted"/>
<comment type="caution">
    <text evidence="2">The sequence shown here is derived from an EMBL/GenBank/DDBJ whole genome shotgun (WGS) entry which is preliminary data.</text>
</comment>
<dbReference type="InterPro" id="IPR046676">
    <property type="entry name" value="DUF6546"/>
</dbReference>
<dbReference type="Pfam" id="PF20183">
    <property type="entry name" value="DUF6546"/>
    <property type="match status" value="1"/>
</dbReference>
<evidence type="ECO:0000259" key="1">
    <source>
        <dbReference type="Pfam" id="PF20183"/>
    </source>
</evidence>
<sequence length="476" mass="54056">MDYSQSVVDFICREVTEDEEFAQRIEEYGLTYQQWRRTKNDVWNVAAAAAQRMPKLKFMSLFMASPLNPEFRFINGITELGPSAQILWQVPHDMESWKPSLEVLRAWHATAVKKQVRELLVFVLHVTTGAGLHGAFPTEPAGQISWVLEPLNPAAKARLTYVPNVCCLWVDKAKLPPLPQVPAIKYLSIGAWDGPGAALSVVRLAEIAPFALGKELSFHIGQEGSHYVSEAIPNWHLGSATELELELFRDREGETPINCRNIATRHERSSIDLARKLYQISLGLKYLYLSPSTGIGTEIFGQDLPGFNDAATKWPSLKTFHFDYDQCIIDSLEHPQAAKLEYIANSDSEASHLWPLQDRVWEAAAAAAQRMPNLEWMHLRSFSKTGPEFEMTTLKKGEKVRIYWSWHNGEKSMKGDDGWRPSNKVLEAWRTFSKKDKKALEVVLIGKADGNLWEQPLPRGNFHYRVRFLPLMAQIT</sequence>
<protein>
    <recommendedName>
        <fullName evidence="1">DUF6546 domain-containing protein</fullName>
    </recommendedName>
</protein>
<evidence type="ECO:0000313" key="3">
    <source>
        <dbReference type="Proteomes" id="UP001444661"/>
    </source>
</evidence>
<evidence type="ECO:0000313" key="2">
    <source>
        <dbReference type="EMBL" id="KAK8034055.1"/>
    </source>
</evidence>
<reference evidence="2 3" key="1">
    <citation type="submission" date="2023-01" db="EMBL/GenBank/DDBJ databases">
        <title>Analysis of 21 Apiospora genomes using comparative genomics revels a genus with tremendous synthesis potential of carbohydrate active enzymes and secondary metabolites.</title>
        <authorList>
            <person name="Sorensen T."/>
        </authorList>
    </citation>
    <scope>NUCLEOTIDE SEQUENCE [LARGE SCALE GENOMIC DNA]</scope>
    <source>
        <strain evidence="2 3">CBS 33761</strain>
    </source>
</reference>
<dbReference type="EMBL" id="JAQQWK010000009">
    <property type="protein sequence ID" value="KAK8034055.1"/>
    <property type="molecule type" value="Genomic_DNA"/>
</dbReference>
<dbReference type="Proteomes" id="UP001444661">
    <property type="component" value="Unassembled WGS sequence"/>
</dbReference>
<keyword evidence="3" id="KW-1185">Reference proteome</keyword>
<gene>
    <name evidence="2" type="ORF">PG993_009050</name>
</gene>